<dbReference type="RefSeq" id="WP_076176289.1">
    <property type="nucleotide sequence ID" value="NZ_MRTP01000018.1"/>
</dbReference>
<protein>
    <recommendedName>
        <fullName evidence="1">GIY-YIG domain-containing protein</fullName>
    </recommendedName>
</protein>
<accession>A0A1R1E618</accession>
<evidence type="ECO:0000259" key="1">
    <source>
        <dbReference type="Pfam" id="PF01541"/>
    </source>
</evidence>
<organism evidence="2 3">
    <name type="scientific">Paenibacillus rhizosphaerae</name>
    <dbReference type="NCBI Taxonomy" id="297318"/>
    <lineage>
        <taxon>Bacteria</taxon>
        <taxon>Bacillati</taxon>
        <taxon>Bacillota</taxon>
        <taxon>Bacilli</taxon>
        <taxon>Bacillales</taxon>
        <taxon>Paenibacillaceae</taxon>
        <taxon>Paenibacillus</taxon>
    </lineage>
</organism>
<sequence>MNTISTDIIPYSDVHEQLPLLLEKLLGADKYLLSELTRGKIERILGTKSAVPGVYLISQIDDEMPVYVGRSKNLAQRIGTDHRAIQKTQATLALRLWKQGIEEISCMKTAREYMYKRYNVRMLPINNVYTRTIFEVYAAMNLCTEQNSFMEH</sequence>
<evidence type="ECO:0000313" key="3">
    <source>
        <dbReference type="Proteomes" id="UP000187172"/>
    </source>
</evidence>
<dbReference type="AlphaFoldDB" id="A0A1R1E618"/>
<comment type="caution">
    <text evidence="2">The sequence shown here is derived from an EMBL/GenBank/DDBJ whole genome shotgun (WGS) entry which is preliminary data.</text>
</comment>
<gene>
    <name evidence="2" type="ORF">BK138_32015</name>
</gene>
<proteinExistence type="predicted"/>
<dbReference type="Pfam" id="PF01541">
    <property type="entry name" value="GIY-YIG"/>
    <property type="match status" value="1"/>
</dbReference>
<reference evidence="2 3" key="1">
    <citation type="submission" date="2016-11" db="EMBL/GenBank/DDBJ databases">
        <title>Paenibacillus species isolates.</title>
        <authorList>
            <person name="Beno S.M."/>
        </authorList>
    </citation>
    <scope>NUCLEOTIDE SEQUENCE [LARGE SCALE GENOMIC DNA]</scope>
    <source>
        <strain evidence="2 3">FSL R5-0378</strain>
    </source>
</reference>
<dbReference type="Gene3D" id="3.40.1440.10">
    <property type="entry name" value="GIY-YIG endonuclease"/>
    <property type="match status" value="1"/>
</dbReference>
<dbReference type="EMBL" id="MRTP01000018">
    <property type="protein sequence ID" value="OMF47266.1"/>
    <property type="molecule type" value="Genomic_DNA"/>
</dbReference>
<keyword evidence="3" id="KW-1185">Reference proteome</keyword>
<dbReference type="InterPro" id="IPR000305">
    <property type="entry name" value="GIY-YIG_endonuc"/>
</dbReference>
<feature type="domain" description="GIY-YIG" evidence="1">
    <location>
        <begin position="53"/>
        <end position="93"/>
    </location>
</feature>
<dbReference type="InterPro" id="IPR035901">
    <property type="entry name" value="GIY-YIG_endonuc_sf"/>
</dbReference>
<name>A0A1R1E618_9BACL</name>
<dbReference type="Proteomes" id="UP000187172">
    <property type="component" value="Unassembled WGS sequence"/>
</dbReference>
<evidence type="ECO:0000313" key="2">
    <source>
        <dbReference type="EMBL" id="OMF47266.1"/>
    </source>
</evidence>